<evidence type="ECO:0000313" key="3">
    <source>
        <dbReference type="EMBL" id="KAF2654242.1"/>
    </source>
</evidence>
<name>A0A6A6T3K2_9PLEO</name>
<dbReference type="AlphaFoldDB" id="A0A6A6T3K2"/>
<gene>
    <name evidence="3" type="ORF">K491DRAFT_759092</name>
</gene>
<keyword evidence="2" id="KW-0472">Membrane</keyword>
<feature type="compositionally biased region" description="Low complexity" evidence="1">
    <location>
        <begin position="541"/>
        <end position="550"/>
    </location>
</feature>
<feature type="compositionally biased region" description="Polar residues" evidence="1">
    <location>
        <begin position="557"/>
        <end position="582"/>
    </location>
</feature>
<keyword evidence="2" id="KW-1133">Transmembrane helix</keyword>
<accession>A0A6A6T3K2</accession>
<feature type="compositionally biased region" description="Low complexity" evidence="1">
    <location>
        <begin position="397"/>
        <end position="407"/>
    </location>
</feature>
<feature type="transmembrane region" description="Helical" evidence="2">
    <location>
        <begin position="188"/>
        <end position="208"/>
    </location>
</feature>
<feature type="transmembrane region" description="Helical" evidence="2">
    <location>
        <begin position="161"/>
        <end position="181"/>
    </location>
</feature>
<evidence type="ECO:0000256" key="2">
    <source>
        <dbReference type="SAM" id="Phobius"/>
    </source>
</evidence>
<sequence length="641" mass="70656">MYGNNNCSHYSMCSRSWSCQLAVAALPKDNKTSVSRRSDSTSSLYSCLLLHSLSIASVGRVISPRNVHGRGHLKCELTYKASSSTDTMEKRDLAANSRSGASTHRRVRLLIDFGTGIAMWISSTTTSTIILALQAQPSTNIFLRRWQKLAAKPVEGVSGPVLFSCITLCSTVYVAACMQLYCTAPGSVAMISAACILLVFFEACLNGLEVTPVERLAVVLPSLINIGLSWTVVHRLRERSQSAPARTKLEIKLRKLDRRNDSCKVCINCHRASILRVPAAATMSRRAMLMTSGACVVEEGSQLVDEDCVVAPEDSTPCNQAPRPTPPPAQQTTAAPRPSPRDQKRKAYYYNNLEHRARLNNKANKPSQRSLRHNERVEPHRPTEEPRNDLKSRKTSARSSFSASPSSQRQGGALYTGQIGQITNNYYYVNPEKVEAGSGPPVYTRGGRPYTEQMAHIPHNHHFVTREQHGIGPVPLVNMGQSYVHWARDDPVLPPSFPPALTEYCMRRHLWQEGRLRGQHPLPTEDSHAQAAFSQAEARTQSQPQPQLQQHGPRATLVQQQAVGTSPRKASSFGTNPSNGTQRHVGVDIVPVGTPRSKTAPRKPSSSVGQPEPDLYEQAFVPIKRTRTVPIHCFPECSKSL</sequence>
<reference evidence="3" key="1">
    <citation type="journal article" date="2020" name="Stud. Mycol.">
        <title>101 Dothideomycetes genomes: a test case for predicting lifestyles and emergence of pathogens.</title>
        <authorList>
            <person name="Haridas S."/>
            <person name="Albert R."/>
            <person name="Binder M."/>
            <person name="Bloem J."/>
            <person name="Labutti K."/>
            <person name="Salamov A."/>
            <person name="Andreopoulos B."/>
            <person name="Baker S."/>
            <person name="Barry K."/>
            <person name="Bills G."/>
            <person name="Bluhm B."/>
            <person name="Cannon C."/>
            <person name="Castanera R."/>
            <person name="Culley D."/>
            <person name="Daum C."/>
            <person name="Ezra D."/>
            <person name="Gonzalez J."/>
            <person name="Henrissat B."/>
            <person name="Kuo A."/>
            <person name="Liang C."/>
            <person name="Lipzen A."/>
            <person name="Lutzoni F."/>
            <person name="Magnuson J."/>
            <person name="Mondo S."/>
            <person name="Nolan M."/>
            <person name="Ohm R."/>
            <person name="Pangilinan J."/>
            <person name="Park H.-J."/>
            <person name="Ramirez L."/>
            <person name="Alfaro M."/>
            <person name="Sun H."/>
            <person name="Tritt A."/>
            <person name="Yoshinaga Y."/>
            <person name="Zwiers L.-H."/>
            <person name="Turgeon B."/>
            <person name="Goodwin S."/>
            <person name="Spatafora J."/>
            <person name="Crous P."/>
            <person name="Grigoriev I."/>
        </authorList>
    </citation>
    <scope>NUCLEOTIDE SEQUENCE</scope>
    <source>
        <strain evidence="3">CBS 122681</strain>
    </source>
</reference>
<feature type="region of interest" description="Disordered" evidence="1">
    <location>
        <begin position="518"/>
        <end position="616"/>
    </location>
</feature>
<evidence type="ECO:0000256" key="1">
    <source>
        <dbReference type="SAM" id="MobiDB-lite"/>
    </source>
</evidence>
<protein>
    <submittedName>
        <fullName evidence="3">Uncharacterized protein</fullName>
    </submittedName>
</protein>
<evidence type="ECO:0000313" key="4">
    <source>
        <dbReference type="Proteomes" id="UP000799324"/>
    </source>
</evidence>
<keyword evidence="2" id="KW-0812">Transmembrane</keyword>
<feature type="compositionally biased region" description="Basic and acidic residues" evidence="1">
    <location>
        <begin position="372"/>
        <end position="392"/>
    </location>
</feature>
<feature type="region of interest" description="Disordered" evidence="1">
    <location>
        <begin position="314"/>
        <end position="413"/>
    </location>
</feature>
<feature type="transmembrane region" description="Helical" evidence="2">
    <location>
        <begin position="214"/>
        <end position="233"/>
    </location>
</feature>
<organism evidence="3 4">
    <name type="scientific">Lophiostoma macrostomum CBS 122681</name>
    <dbReference type="NCBI Taxonomy" id="1314788"/>
    <lineage>
        <taxon>Eukaryota</taxon>
        <taxon>Fungi</taxon>
        <taxon>Dikarya</taxon>
        <taxon>Ascomycota</taxon>
        <taxon>Pezizomycotina</taxon>
        <taxon>Dothideomycetes</taxon>
        <taxon>Pleosporomycetidae</taxon>
        <taxon>Pleosporales</taxon>
        <taxon>Lophiostomataceae</taxon>
        <taxon>Lophiostoma</taxon>
    </lineage>
</organism>
<proteinExistence type="predicted"/>
<keyword evidence="4" id="KW-1185">Reference proteome</keyword>
<dbReference type="Proteomes" id="UP000799324">
    <property type="component" value="Unassembled WGS sequence"/>
</dbReference>
<dbReference type="EMBL" id="MU004367">
    <property type="protein sequence ID" value="KAF2654242.1"/>
    <property type="molecule type" value="Genomic_DNA"/>
</dbReference>